<evidence type="ECO:0000313" key="3">
    <source>
        <dbReference type="Proteomes" id="UP000316291"/>
    </source>
</evidence>
<feature type="region of interest" description="Disordered" evidence="1">
    <location>
        <begin position="1"/>
        <end position="31"/>
    </location>
</feature>
<name>A0A562RNA6_9BRAD</name>
<accession>A0A562RNA6</accession>
<protein>
    <submittedName>
        <fullName evidence="2">Uncharacterized protein</fullName>
    </submittedName>
</protein>
<comment type="caution">
    <text evidence="2">The sequence shown here is derived from an EMBL/GenBank/DDBJ whole genome shotgun (WGS) entry which is preliminary data.</text>
</comment>
<dbReference type="EMBL" id="VLLA01000008">
    <property type="protein sequence ID" value="TWI70541.1"/>
    <property type="molecule type" value="Genomic_DNA"/>
</dbReference>
<organism evidence="2 3">
    <name type="scientific">Bradyrhizobium huanghuaihaiense</name>
    <dbReference type="NCBI Taxonomy" id="990078"/>
    <lineage>
        <taxon>Bacteria</taxon>
        <taxon>Pseudomonadati</taxon>
        <taxon>Pseudomonadota</taxon>
        <taxon>Alphaproteobacteria</taxon>
        <taxon>Hyphomicrobiales</taxon>
        <taxon>Nitrobacteraceae</taxon>
        <taxon>Bradyrhizobium</taxon>
    </lineage>
</organism>
<feature type="compositionally biased region" description="Basic and acidic residues" evidence="1">
    <location>
        <begin position="1"/>
        <end position="15"/>
    </location>
</feature>
<proteinExistence type="predicted"/>
<reference evidence="2 3" key="1">
    <citation type="journal article" date="2015" name="Stand. Genomic Sci.">
        <title>Genomic Encyclopedia of Bacterial and Archaeal Type Strains, Phase III: the genomes of soil and plant-associated and newly described type strains.</title>
        <authorList>
            <person name="Whitman W.B."/>
            <person name="Woyke T."/>
            <person name="Klenk H.P."/>
            <person name="Zhou Y."/>
            <person name="Lilburn T.G."/>
            <person name="Beck B.J."/>
            <person name="De Vos P."/>
            <person name="Vandamme P."/>
            <person name="Eisen J.A."/>
            <person name="Garrity G."/>
            <person name="Hugenholtz P."/>
            <person name="Kyrpides N.C."/>
        </authorList>
    </citation>
    <scope>NUCLEOTIDE SEQUENCE [LARGE SCALE GENOMIC DNA]</scope>
    <source>
        <strain evidence="2 3">CGMCC 1.10948</strain>
    </source>
</reference>
<dbReference type="Proteomes" id="UP000316291">
    <property type="component" value="Unassembled WGS sequence"/>
</dbReference>
<evidence type="ECO:0000313" key="2">
    <source>
        <dbReference type="EMBL" id="TWI70541.1"/>
    </source>
</evidence>
<sequence>MKPRNHNDRFGRSNRDLNPLARQEQSRAQAERARILLQSARAPAPATQLLRPGVSTATPVRYSTTADPTNWMSIDAGRPLIEAAFDTVKDAADRAIIAWPSRPGGGFVPACIFLREARASGRLAHATVGYWPWREGALRAARSILVSPDDIGRASLAAYNDPKKSDWQAGTLAHQSLCLLEMRLKDLVKSRPSAARVASIKSIVIRSPTLLETTSVFAPDRKKGASAYQVAPDQVLRRVRKYTSMGEPNAGLVEHVGAIGDPTRTPFALLGLPPVQAAEGFTRYLGSERIRRHGLDLIVADLTRIGRSEIEDDWERRLDALLTALDGVEGRRPGVLVVAEESFIHRRAFRLLKNHAEMRRPRVKALQIGLYLESPMLLGEAPDMPAELPPISFQADIKDASLAPLRKELVALGRRMRDEGAPRAAESVSRVLAFVRRCASLPLGLTDARDIADIIYDEDGEFDAALRALFRPKMVLSDLIAAGELHPVFAGDIKKAVQKIEAKVADWEKDTPVAAKLAELLANPEMDSPRTTVSLADRRVAEVFMASDRAVGYRCTVVDHRSLATHLAVVSPARLIVVGPTSEAVQALLTTKSRLKTCYLLGDAAGSALLSAELSSIESLSAFQSFAARAKLLVSALKRGGSDESLDHAEAEFSVASVIKEREVDLTQADEAYRGEVIQLTMQSGLRLDYRPGGEILLLSPGELRPFERIQAREVQPGQRILVLDASIREPLRLAIAGSRKSQQQLAAYHSHIADIYAKTPGDSTTSKARNVLTKMHAIDPSTGDEINNIKRWLKADVARTTVEGSRAPGAARDWPRFRLFMEAVGVEESLSSLYWRFAVLPARSYRAQEGHLFNQRVVQFVLDPESAGIWKSMQGLWQQVMEAVDVIEDVNKVAFEGDNG</sequence>
<dbReference type="AlphaFoldDB" id="A0A562RNA6"/>
<evidence type="ECO:0000256" key="1">
    <source>
        <dbReference type="SAM" id="MobiDB-lite"/>
    </source>
</evidence>
<dbReference type="RefSeq" id="WP_018643569.1">
    <property type="nucleotide sequence ID" value="NZ_VLLA01000008.1"/>
</dbReference>
<gene>
    <name evidence="2" type="ORF">IQ16_03714</name>
</gene>
<keyword evidence="3" id="KW-1185">Reference proteome</keyword>